<keyword evidence="3" id="KW-1185">Reference proteome</keyword>
<evidence type="ECO:0000313" key="3">
    <source>
        <dbReference type="Proteomes" id="UP000823674"/>
    </source>
</evidence>
<dbReference type="Proteomes" id="UP000823674">
    <property type="component" value="Chromosome A02"/>
</dbReference>
<proteinExistence type="predicted"/>
<name>A0ABQ7NMS5_BRACM</name>
<reference evidence="2 3" key="1">
    <citation type="submission" date="2021-03" db="EMBL/GenBank/DDBJ databases">
        <authorList>
            <person name="King G.J."/>
            <person name="Bancroft I."/>
            <person name="Baten A."/>
            <person name="Bloomfield J."/>
            <person name="Borpatragohain P."/>
            <person name="He Z."/>
            <person name="Irish N."/>
            <person name="Irwin J."/>
            <person name="Liu K."/>
            <person name="Mauleon R.P."/>
            <person name="Moore J."/>
            <person name="Morris R."/>
            <person name="Ostergaard L."/>
            <person name="Wang B."/>
            <person name="Wells R."/>
        </authorList>
    </citation>
    <scope>NUCLEOTIDE SEQUENCE [LARGE SCALE GENOMIC DNA]</scope>
    <source>
        <strain evidence="2">R-o-18</strain>
        <tissue evidence="2">Leaf</tissue>
    </source>
</reference>
<gene>
    <name evidence="2" type="primary">A02p056780.1_BraROA</name>
    <name evidence="2" type="ORF">IGI04_008494</name>
</gene>
<feature type="region of interest" description="Disordered" evidence="1">
    <location>
        <begin position="49"/>
        <end position="70"/>
    </location>
</feature>
<sequence length="199" mass="22722">MAWLPNGQYQNLSQRVKDGTSCFLASKIPLDEDGVSNNENTDLVFKRTKRKIKSKKKRSDRKLGLSPPGTRHHLHLRSTAVLEEAEAFLQHRCLRTGGCAGRSHQNKISTIRVHAKKLKMSLVMFLIRRRRTKNLMFLINLAALNIQVKEGDSSHFPCEFKQQQKVDGELRSPVQMPKSDDLSPKNQKPIALGFQCCRF</sequence>
<organism evidence="2 3">
    <name type="scientific">Brassica rapa subsp. trilocularis</name>
    <dbReference type="NCBI Taxonomy" id="1813537"/>
    <lineage>
        <taxon>Eukaryota</taxon>
        <taxon>Viridiplantae</taxon>
        <taxon>Streptophyta</taxon>
        <taxon>Embryophyta</taxon>
        <taxon>Tracheophyta</taxon>
        <taxon>Spermatophyta</taxon>
        <taxon>Magnoliopsida</taxon>
        <taxon>eudicotyledons</taxon>
        <taxon>Gunneridae</taxon>
        <taxon>Pentapetalae</taxon>
        <taxon>rosids</taxon>
        <taxon>malvids</taxon>
        <taxon>Brassicales</taxon>
        <taxon>Brassicaceae</taxon>
        <taxon>Brassiceae</taxon>
        <taxon>Brassica</taxon>
    </lineage>
</organism>
<protein>
    <submittedName>
        <fullName evidence="2">Uncharacterized protein</fullName>
    </submittedName>
</protein>
<feature type="compositionally biased region" description="Basic residues" evidence="1">
    <location>
        <begin position="49"/>
        <end position="60"/>
    </location>
</feature>
<evidence type="ECO:0000313" key="2">
    <source>
        <dbReference type="EMBL" id="KAG5412175.1"/>
    </source>
</evidence>
<accession>A0ABQ7NMS5</accession>
<dbReference type="EMBL" id="JADBGQ010000002">
    <property type="protein sequence ID" value="KAG5412175.1"/>
    <property type="molecule type" value="Genomic_DNA"/>
</dbReference>
<comment type="caution">
    <text evidence="2">The sequence shown here is derived from an EMBL/GenBank/DDBJ whole genome shotgun (WGS) entry which is preliminary data.</text>
</comment>
<evidence type="ECO:0000256" key="1">
    <source>
        <dbReference type="SAM" id="MobiDB-lite"/>
    </source>
</evidence>
<feature type="region of interest" description="Disordered" evidence="1">
    <location>
        <begin position="167"/>
        <end position="186"/>
    </location>
</feature>